<dbReference type="AlphaFoldDB" id="A0A516Q4X4"/>
<proteinExistence type="inferred from homology"/>
<dbReference type="PRINTS" id="PR00080">
    <property type="entry name" value="SDRFAMILY"/>
</dbReference>
<dbReference type="FunFam" id="3.40.50.720:FF:000084">
    <property type="entry name" value="Short-chain dehydrogenase reductase"/>
    <property type="match status" value="1"/>
</dbReference>
<protein>
    <submittedName>
        <fullName evidence="3">SDR family oxidoreductase</fullName>
    </submittedName>
</protein>
<dbReference type="InterPro" id="IPR020904">
    <property type="entry name" value="Sc_DH/Rdtase_CS"/>
</dbReference>
<dbReference type="PRINTS" id="PR00081">
    <property type="entry name" value="GDHRDH"/>
</dbReference>
<dbReference type="OrthoDB" id="3727274at2"/>
<dbReference type="KEGG" id="mik:FOE78_00890"/>
<dbReference type="Proteomes" id="UP000319263">
    <property type="component" value="Chromosome"/>
</dbReference>
<dbReference type="Pfam" id="PF13561">
    <property type="entry name" value="adh_short_C2"/>
    <property type="match status" value="1"/>
</dbReference>
<gene>
    <name evidence="3" type="ORF">FOE78_00890</name>
</gene>
<comment type="similarity">
    <text evidence="1">Belongs to the short-chain dehydrogenases/reductases (SDR) family.</text>
</comment>
<dbReference type="SUPFAM" id="SSF51735">
    <property type="entry name" value="NAD(P)-binding Rossmann-fold domains"/>
    <property type="match status" value="1"/>
</dbReference>
<evidence type="ECO:0000256" key="2">
    <source>
        <dbReference type="ARBA" id="ARBA00023002"/>
    </source>
</evidence>
<organism evidence="3 4">
    <name type="scientific">Microlunatus elymi</name>
    <dbReference type="NCBI Taxonomy" id="2596828"/>
    <lineage>
        <taxon>Bacteria</taxon>
        <taxon>Bacillati</taxon>
        <taxon>Actinomycetota</taxon>
        <taxon>Actinomycetes</taxon>
        <taxon>Propionibacteriales</taxon>
        <taxon>Propionibacteriaceae</taxon>
        <taxon>Microlunatus</taxon>
    </lineage>
</organism>
<dbReference type="PROSITE" id="PS00061">
    <property type="entry name" value="ADH_SHORT"/>
    <property type="match status" value="1"/>
</dbReference>
<dbReference type="GO" id="GO:0016491">
    <property type="term" value="F:oxidoreductase activity"/>
    <property type="evidence" value="ECO:0007669"/>
    <property type="project" value="UniProtKB-KW"/>
</dbReference>
<reference evidence="3 4" key="1">
    <citation type="submission" date="2019-07" db="EMBL/GenBank/DDBJ databases">
        <title>Microlunatus dokdonensis sp. nov. isolated from the rhizospheric soil of the wild plant Elymus tsukushiensis.</title>
        <authorList>
            <person name="Ghim S.-Y."/>
            <person name="Hwang Y.-J."/>
            <person name="Son J.-S."/>
            <person name="Shin J.-H."/>
        </authorList>
    </citation>
    <scope>NUCLEOTIDE SEQUENCE [LARGE SCALE GENOMIC DNA]</scope>
    <source>
        <strain evidence="3 4">KUDC0627</strain>
    </source>
</reference>
<evidence type="ECO:0000313" key="4">
    <source>
        <dbReference type="Proteomes" id="UP000319263"/>
    </source>
</evidence>
<dbReference type="InterPro" id="IPR002347">
    <property type="entry name" value="SDR_fam"/>
</dbReference>
<dbReference type="CDD" id="cd05233">
    <property type="entry name" value="SDR_c"/>
    <property type="match status" value="1"/>
</dbReference>
<name>A0A516Q4X4_9ACTN</name>
<keyword evidence="2" id="KW-0560">Oxidoreductase</keyword>
<dbReference type="Gene3D" id="3.40.50.720">
    <property type="entry name" value="NAD(P)-binding Rossmann-like Domain"/>
    <property type="match status" value="1"/>
</dbReference>
<dbReference type="EMBL" id="CP041692">
    <property type="protein sequence ID" value="QDP98493.1"/>
    <property type="molecule type" value="Genomic_DNA"/>
</dbReference>
<evidence type="ECO:0000313" key="3">
    <source>
        <dbReference type="EMBL" id="QDP98493.1"/>
    </source>
</evidence>
<accession>A0A516Q4X4</accession>
<dbReference type="PANTHER" id="PTHR24321">
    <property type="entry name" value="DEHYDROGENASES, SHORT CHAIN"/>
    <property type="match status" value="1"/>
</dbReference>
<evidence type="ECO:0000256" key="1">
    <source>
        <dbReference type="ARBA" id="ARBA00006484"/>
    </source>
</evidence>
<dbReference type="NCBIfam" id="NF005559">
    <property type="entry name" value="PRK07231.1"/>
    <property type="match status" value="1"/>
</dbReference>
<dbReference type="InterPro" id="IPR036291">
    <property type="entry name" value="NAD(P)-bd_dom_sf"/>
</dbReference>
<dbReference type="PANTHER" id="PTHR24321:SF8">
    <property type="entry name" value="ESTRADIOL 17-BETA-DEHYDROGENASE 8-RELATED"/>
    <property type="match status" value="1"/>
</dbReference>
<sequence>MVQQTTLEHDLIGTVALIAGGSKGIGADAARAFAAAGAAVVIGARDQPLLQKLAAEISEAGGRAVGVRSDVTVAEDCQALVDTAVEQFGRLDFAFNNATGGHRPALLADITLEEFDREIATNVRGTFLGMKAQIPAMLKSGGGAIVNMASVAGLTATARLAPYVAGKAGIIGLSRVAALDYADQGIRVNAIAPGPIRTHHIESAGERAQQLAAQSVPIQRMGAPAEVSEVVLWLCSSAASYVTGAVIPIDGGQSAGLRPSRNYEPGKPMD</sequence>
<keyword evidence="4" id="KW-1185">Reference proteome</keyword>